<feature type="domain" description="Bacterial transcriptional activator" evidence="3">
    <location>
        <begin position="144"/>
        <end position="281"/>
    </location>
</feature>
<keyword evidence="5" id="KW-1185">Reference proteome</keyword>
<dbReference type="SMART" id="SM01043">
    <property type="entry name" value="BTAD"/>
    <property type="match status" value="1"/>
</dbReference>
<name>A0ABW2FUA8_9ACTN</name>
<dbReference type="Gene3D" id="1.25.40.10">
    <property type="entry name" value="Tetratricopeptide repeat domain"/>
    <property type="match status" value="1"/>
</dbReference>
<dbReference type="SUPFAM" id="SSF48452">
    <property type="entry name" value="TPR-like"/>
    <property type="match status" value="1"/>
</dbReference>
<gene>
    <name evidence="4" type="ORF">ACFQMG_09940</name>
</gene>
<accession>A0ABW2FUA8</accession>
<evidence type="ECO:0000313" key="4">
    <source>
        <dbReference type="EMBL" id="MFC7179878.1"/>
    </source>
</evidence>
<dbReference type="RefSeq" id="WP_380230895.1">
    <property type="nucleotide sequence ID" value="NZ_JBHSVH010000002.1"/>
</dbReference>
<dbReference type="InterPro" id="IPR005158">
    <property type="entry name" value="BTAD"/>
</dbReference>
<dbReference type="EMBL" id="JBHTAJ010000014">
    <property type="protein sequence ID" value="MFC7179878.1"/>
    <property type="molecule type" value="Genomic_DNA"/>
</dbReference>
<evidence type="ECO:0000313" key="5">
    <source>
        <dbReference type="Proteomes" id="UP001596435"/>
    </source>
</evidence>
<dbReference type="Pfam" id="PF03704">
    <property type="entry name" value="BTAD"/>
    <property type="match status" value="1"/>
</dbReference>
<feature type="region of interest" description="Disordered" evidence="2">
    <location>
        <begin position="272"/>
        <end position="313"/>
    </location>
</feature>
<dbReference type="InterPro" id="IPR011990">
    <property type="entry name" value="TPR-like_helical_dom_sf"/>
</dbReference>
<evidence type="ECO:0000259" key="3">
    <source>
        <dbReference type="SMART" id="SM01043"/>
    </source>
</evidence>
<dbReference type="Proteomes" id="UP001596435">
    <property type="component" value="Unassembled WGS sequence"/>
</dbReference>
<evidence type="ECO:0000256" key="1">
    <source>
        <dbReference type="ARBA" id="ARBA00023012"/>
    </source>
</evidence>
<feature type="compositionally biased region" description="Low complexity" evidence="2">
    <location>
        <begin position="20"/>
        <end position="31"/>
    </location>
</feature>
<protein>
    <submittedName>
        <fullName evidence="4">BTAD domain-containing putative transcriptional regulator</fullName>
    </submittedName>
</protein>
<comment type="caution">
    <text evidence="4">The sequence shown here is derived from an EMBL/GenBank/DDBJ whole genome shotgun (WGS) entry which is preliminary data.</text>
</comment>
<feature type="region of interest" description="Disordered" evidence="2">
    <location>
        <begin position="20"/>
        <end position="47"/>
    </location>
</feature>
<dbReference type="PANTHER" id="PTHR35807">
    <property type="entry name" value="TRANSCRIPTIONAL REGULATOR REDD-RELATED"/>
    <property type="match status" value="1"/>
</dbReference>
<sequence>MIQALPGGAVTRPVAVPTRGAAARRGAADHTAAGRRRALRAADDPDDTRAAEPRIRLDLLGGFALHLDGEQAQPGIGARRLLALLAVEPGGLTRARAAAVLWPGLDPARAGAALRTALHRLPGHRADLLNDCGERLRLAAEVTVDLGERRAVAARVLNLALPLDAEELALAAGCDFGLDLLPDWEEDWLDHHRLRWREQRLHTLEALSFRLVQAGWVGAAVDAALVAVHADSLRESAHETLVAAYLAAGNRIAAHAYRRAYRELLRRELGGAPDGPDADVRAPADGAHAGIRPPVRGLHSLHRPGPSRRDEPT</sequence>
<proteinExistence type="predicted"/>
<reference evidence="5" key="1">
    <citation type="journal article" date="2019" name="Int. J. Syst. Evol. Microbiol.">
        <title>The Global Catalogue of Microorganisms (GCM) 10K type strain sequencing project: providing services to taxonomists for standard genome sequencing and annotation.</title>
        <authorList>
            <consortium name="The Broad Institute Genomics Platform"/>
            <consortium name="The Broad Institute Genome Sequencing Center for Infectious Disease"/>
            <person name="Wu L."/>
            <person name="Ma J."/>
        </authorList>
    </citation>
    <scope>NUCLEOTIDE SEQUENCE [LARGE SCALE GENOMIC DNA]</scope>
    <source>
        <strain evidence="5">CGMCC 1.12859</strain>
    </source>
</reference>
<dbReference type="InterPro" id="IPR051677">
    <property type="entry name" value="AfsR-DnrI-RedD_regulator"/>
</dbReference>
<dbReference type="InterPro" id="IPR036388">
    <property type="entry name" value="WH-like_DNA-bd_sf"/>
</dbReference>
<dbReference type="Gene3D" id="1.10.10.10">
    <property type="entry name" value="Winged helix-like DNA-binding domain superfamily/Winged helix DNA-binding domain"/>
    <property type="match status" value="1"/>
</dbReference>
<keyword evidence="1" id="KW-0902">Two-component regulatory system</keyword>
<evidence type="ECO:0000256" key="2">
    <source>
        <dbReference type="SAM" id="MobiDB-lite"/>
    </source>
</evidence>
<organism evidence="4 5">
    <name type="scientific">Kitasatospora paranensis</name>
    <dbReference type="NCBI Taxonomy" id="258053"/>
    <lineage>
        <taxon>Bacteria</taxon>
        <taxon>Bacillati</taxon>
        <taxon>Actinomycetota</taxon>
        <taxon>Actinomycetes</taxon>
        <taxon>Kitasatosporales</taxon>
        <taxon>Streptomycetaceae</taxon>
        <taxon>Kitasatospora</taxon>
    </lineage>
</organism>